<evidence type="ECO:0000313" key="5">
    <source>
        <dbReference type="EMBL" id="PTQ33047.1"/>
    </source>
</evidence>
<dbReference type="Gene3D" id="3.40.50.1460">
    <property type="match status" value="1"/>
</dbReference>
<dbReference type="Pfam" id="PF01650">
    <property type="entry name" value="Peptidase_C13"/>
    <property type="match status" value="1"/>
</dbReference>
<evidence type="ECO:0000256" key="4">
    <source>
        <dbReference type="ARBA" id="ARBA00022729"/>
    </source>
</evidence>
<evidence type="ECO:0000256" key="1">
    <source>
        <dbReference type="ARBA" id="ARBA00004687"/>
    </source>
</evidence>
<keyword evidence="3" id="KW-0337">GPI-anchor biosynthesis</keyword>
<proteinExistence type="inferred from homology"/>
<dbReference type="OrthoDB" id="1300308at2759"/>
<evidence type="ECO:0000256" key="3">
    <source>
        <dbReference type="ARBA" id="ARBA00022502"/>
    </source>
</evidence>
<dbReference type="GO" id="GO:0006506">
    <property type="term" value="P:GPI anchor biosynthetic process"/>
    <property type="evidence" value="ECO:0007669"/>
    <property type="project" value="UniProtKB-UniPathway"/>
</dbReference>
<keyword evidence="4" id="KW-0732">Signal</keyword>
<evidence type="ECO:0000256" key="2">
    <source>
        <dbReference type="ARBA" id="ARBA00009941"/>
    </source>
</evidence>
<dbReference type="GO" id="GO:0016255">
    <property type="term" value="P:attachment of GPI anchor to protein"/>
    <property type="evidence" value="ECO:0007669"/>
    <property type="project" value="InterPro"/>
</dbReference>
<dbReference type="EMBL" id="KZ772764">
    <property type="protein sequence ID" value="PTQ33047.1"/>
    <property type="molecule type" value="Genomic_DNA"/>
</dbReference>
<evidence type="ECO:0000313" key="6">
    <source>
        <dbReference type="Proteomes" id="UP000244005"/>
    </source>
</evidence>
<comment type="similarity">
    <text evidence="2">Belongs to the peptidase C13 family.</text>
</comment>
<dbReference type="PANTHER" id="PTHR48067:SF1">
    <property type="entry name" value="GPI-ANCHOR TRANSAMIDASE"/>
    <property type="match status" value="1"/>
</dbReference>
<accession>A0A2R6WGS1</accession>
<dbReference type="InterPro" id="IPR028361">
    <property type="entry name" value="GPI_transamidase"/>
</dbReference>
<dbReference type="GO" id="GO:0042765">
    <property type="term" value="C:GPI-anchor transamidase complex"/>
    <property type="evidence" value="ECO:0007669"/>
    <property type="project" value="InterPro"/>
</dbReference>
<dbReference type="InterPro" id="IPR001096">
    <property type="entry name" value="Peptidase_C13"/>
</dbReference>
<protein>
    <submittedName>
        <fullName evidence="5">Uncharacterized protein</fullName>
    </submittedName>
</protein>
<keyword evidence="6" id="KW-1185">Reference proteome</keyword>
<dbReference type="UniPathway" id="UPA00196"/>
<name>A0A2R6WGS1_MARPO</name>
<dbReference type="PANTHER" id="PTHR48067">
    <property type="entry name" value="GPI-ANCHOR TRANSAMIDASE"/>
    <property type="match status" value="1"/>
</dbReference>
<reference evidence="6" key="1">
    <citation type="journal article" date="2017" name="Cell">
        <title>Insights into land plant evolution garnered from the Marchantia polymorpha genome.</title>
        <authorList>
            <person name="Bowman J.L."/>
            <person name="Kohchi T."/>
            <person name="Yamato K.T."/>
            <person name="Jenkins J."/>
            <person name="Shu S."/>
            <person name="Ishizaki K."/>
            <person name="Yamaoka S."/>
            <person name="Nishihama R."/>
            <person name="Nakamura Y."/>
            <person name="Berger F."/>
            <person name="Adam C."/>
            <person name="Aki S.S."/>
            <person name="Althoff F."/>
            <person name="Araki T."/>
            <person name="Arteaga-Vazquez M.A."/>
            <person name="Balasubrmanian S."/>
            <person name="Barry K."/>
            <person name="Bauer D."/>
            <person name="Boehm C.R."/>
            <person name="Briginshaw L."/>
            <person name="Caballero-Perez J."/>
            <person name="Catarino B."/>
            <person name="Chen F."/>
            <person name="Chiyoda S."/>
            <person name="Chovatia M."/>
            <person name="Davies K.M."/>
            <person name="Delmans M."/>
            <person name="Demura T."/>
            <person name="Dierschke T."/>
            <person name="Dolan L."/>
            <person name="Dorantes-Acosta A.E."/>
            <person name="Eklund D.M."/>
            <person name="Florent S.N."/>
            <person name="Flores-Sandoval E."/>
            <person name="Fujiyama A."/>
            <person name="Fukuzawa H."/>
            <person name="Galik B."/>
            <person name="Grimanelli D."/>
            <person name="Grimwood J."/>
            <person name="Grossniklaus U."/>
            <person name="Hamada T."/>
            <person name="Haseloff J."/>
            <person name="Hetherington A.J."/>
            <person name="Higo A."/>
            <person name="Hirakawa Y."/>
            <person name="Hundley H.N."/>
            <person name="Ikeda Y."/>
            <person name="Inoue K."/>
            <person name="Inoue S.I."/>
            <person name="Ishida S."/>
            <person name="Jia Q."/>
            <person name="Kakita M."/>
            <person name="Kanazawa T."/>
            <person name="Kawai Y."/>
            <person name="Kawashima T."/>
            <person name="Kennedy M."/>
            <person name="Kinose K."/>
            <person name="Kinoshita T."/>
            <person name="Kohara Y."/>
            <person name="Koide E."/>
            <person name="Komatsu K."/>
            <person name="Kopischke S."/>
            <person name="Kubo M."/>
            <person name="Kyozuka J."/>
            <person name="Lagercrantz U."/>
            <person name="Lin S.S."/>
            <person name="Lindquist E."/>
            <person name="Lipzen A.M."/>
            <person name="Lu C.W."/>
            <person name="De Luna E."/>
            <person name="Martienssen R.A."/>
            <person name="Minamino N."/>
            <person name="Mizutani M."/>
            <person name="Mizutani M."/>
            <person name="Mochizuki N."/>
            <person name="Monte I."/>
            <person name="Mosher R."/>
            <person name="Nagasaki H."/>
            <person name="Nakagami H."/>
            <person name="Naramoto S."/>
            <person name="Nishitani K."/>
            <person name="Ohtani M."/>
            <person name="Okamoto T."/>
            <person name="Okumura M."/>
            <person name="Phillips J."/>
            <person name="Pollak B."/>
            <person name="Reinders A."/>
            <person name="Rovekamp M."/>
            <person name="Sano R."/>
            <person name="Sawa S."/>
            <person name="Schmid M.W."/>
            <person name="Shirakawa M."/>
            <person name="Solano R."/>
            <person name="Spunde A."/>
            <person name="Suetsugu N."/>
            <person name="Sugano S."/>
            <person name="Sugiyama A."/>
            <person name="Sun R."/>
            <person name="Suzuki Y."/>
            <person name="Takenaka M."/>
            <person name="Takezawa D."/>
            <person name="Tomogane H."/>
            <person name="Tsuzuki M."/>
            <person name="Ueda T."/>
            <person name="Umeda M."/>
            <person name="Ward J.M."/>
            <person name="Watanabe Y."/>
            <person name="Yazaki K."/>
            <person name="Yokoyama R."/>
            <person name="Yoshitake Y."/>
            <person name="Yotsui I."/>
            <person name="Zachgo S."/>
            <person name="Schmutz J."/>
        </authorList>
    </citation>
    <scope>NUCLEOTIDE SEQUENCE [LARGE SCALE GENOMIC DNA]</scope>
    <source>
        <strain evidence="6">Tak-1</strain>
    </source>
</reference>
<comment type="pathway">
    <text evidence="1">Glycolipid biosynthesis; glycosylphosphatidylinositol-anchor biosynthesis.</text>
</comment>
<dbReference type="GO" id="GO:0006508">
    <property type="term" value="P:proteolysis"/>
    <property type="evidence" value="ECO:0007669"/>
    <property type="project" value="InterPro"/>
</dbReference>
<sequence length="96" mass="11351">MLADDMACNARNKYPVQVFTNEDHRLNLYGDNVEKDYRGYEVTVEKFLCLLTGRHDAAVPRSKRLISDENSNILLYILHMLEFLIRSYHLQDSSWR</sequence>
<organism evidence="5 6">
    <name type="scientific">Marchantia polymorpha</name>
    <name type="common">Common liverwort</name>
    <name type="synonym">Marchantia aquatica</name>
    <dbReference type="NCBI Taxonomy" id="3197"/>
    <lineage>
        <taxon>Eukaryota</taxon>
        <taxon>Viridiplantae</taxon>
        <taxon>Streptophyta</taxon>
        <taxon>Embryophyta</taxon>
        <taxon>Marchantiophyta</taxon>
        <taxon>Marchantiopsida</taxon>
        <taxon>Marchantiidae</taxon>
        <taxon>Marchantiales</taxon>
        <taxon>Marchantiaceae</taxon>
        <taxon>Marchantia</taxon>
    </lineage>
</organism>
<dbReference type="GO" id="GO:0003923">
    <property type="term" value="F:GPI-anchor transamidase activity"/>
    <property type="evidence" value="ECO:0007669"/>
    <property type="project" value="InterPro"/>
</dbReference>
<gene>
    <name evidence="5" type="ORF">MARPO_0092s0019</name>
</gene>
<dbReference type="Gramene" id="Mp5g12890.1">
    <property type="protein sequence ID" value="Mp5g12890.1.cds1"/>
    <property type="gene ID" value="Mp5g12890"/>
</dbReference>
<dbReference type="AlphaFoldDB" id="A0A2R6WGS1"/>
<dbReference type="Proteomes" id="UP000244005">
    <property type="component" value="Unassembled WGS sequence"/>
</dbReference>